<reference evidence="2 3" key="1">
    <citation type="journal article" date="2018" name="Front. Microbiol.">
        <title>Genome-Wide Analysis of Corynespora cassiicola Leaf Fall Disease Putative Effectors.</title>
        <authorList>
            <person name="Lopez D."/>
            <person name="Ribeiro S."/>
            <person name="Label P."/>
            <person name="Fumanal B."/>
            <person name="Venisse J.S."/>
            <person name="Kohler A."/>
            <person name="de Oliveira R.R."/>
            <person name="Labutti K."/>
            <person name="Lipzen A."/>
            <person name="Lail K."/>
            <person name="Bauer D."/>
            <person name="Ohm R.A."/>
            <person name="Barry K.W."/>
            <person name="Spatafora J."/>
            <person name="Grigoriev I.V."/>
            <person name="Martin F.M."/>
            <person name="Pujade-Renaud V."/>
        </authorList>
    </citation>
    <scope>NUCLEOTIDE SEQUENCE [LARGE SCALE GENOMIC DNA]</scope>
    <source>
        <strain evidence="2 3">Philippines</strain>
    </source>
</reference>
<keyword evidence="1" id="KW-0472">Membrane</keyword>
<protein>
    <submittedName>
        <fullName evidence="2">Uncharacterized protein</fullName>
    </submittedName>
</protein>
<dbReference type="EMBL" id="KZ678134">
    <property type="protein sequence ID" value="PSN68400.1"/>
    <property type="molecule type" value="Genomic_DNA"/>
</dbReference>
<feature type="transmembrane region" description="Helical" evidence="1">
    <location>
        <begin position="54"/>
        <end position="73"/>
    </location>
</feature>
<dbReference type="AlphaFoldDB" id="A0A2T2NSN2"/>
<feature type="transmembrane region" description="Helical" evidence="1">
    <location>
        <begin position="120"/>
        <end position="140"/>
    </location>
</feature>
<dbReference type="OrthoDB" id="2563633at2759"/>
<evidence type="ECO:0000313" key="2">
    <source>
        <dbReference type="EMBL" id="PSN68400.1"/>
    </source>
</evidence>
<keyword evidence="1" id="KW-0812">Transmembrane</keyword>
<dbReference type="Proteomes" id="UP000240883">
    <property type="component" value="Unassembled WGS sequence"/>
</dbReference>
<feature type="non-terminal residue" evidence="2">
    <location>
        <position position="150"/>
    </location>
</feature>
<feature type="transmembrane region" description="Helical" evidence="1">
    <location>
        <begin position="12"/>
        <end position="32"/>
    </location>
</feature>
<sequence length="150" mass="16574">IDPLTPGTIIRIAMAAETVLNFTLSIALIFGAEKVIARLYLTDGIPATPATCSIAQWFGVATITATIPMLLAIPNKPGAVELRRLSYHMYTVYEALTIPVVFWQAWVAGEAGSGMNVDKLVWNFGLPMIPFIGFRLYVLLVRPDWMGKYR</sequence>
<evidence type="ECO:0000313" key="3">
    <source>
        <dbReference type="Proteomes" id="UP000240883"/>
    </source>
</evidence>
<evidence type="ECO:0000256" key="1">
    <source>
        <dbReference type="SAM" id="Phobius"/>
    </source>
</evidence>
<gene>
    <name evidence="2" type="ORF">BS50DRAFT_451390</name>
</gene>
<organism evidence="2 3">
    <name type="scientific">Corynespora cassiicola Philippines</name>
    <dbReference type="NCBI Taxonomy" id="1448308"/>
    <lineage>
        <taxon>Eukaryota</taxon>
        <taxon>Fungi</taxon>
        <taxon>Dikarya</taxon>
        <taxon>Ascomycota</taxon>
        <taxon>Pezizomycotina</taxon>
        <taxon>Dothideomycetes</taxon>
        <taxon>Pleosporomycetidae</taxon>
        <taxon>Pleosporales</taxon>
        <taxon>Corynesporascaceae</taxon>
        <taxon>Corynespora</taxon>
    </lineage>
</organism>
<proteinExistence type="predicted"/>
<accession>A0A2T2NSN2</accession>
<feature type="non-terminal residue" evidence="2">
    <location>
        <position position="1"/>
    </location>
</feature>
<dbReference type="STRING" id="1448308.A0A2T2NSN2"/>
<feature type="transmembrane region" description="Helical" evidence="1">
    <location>
        <begin position="85"/>
        <end position="108"/>
    </location>
</feature>
<keyword evidence="1" id="KW-1133">Transmembrane helix</keyword>
<name>A0A2T2NSN2_CORCC</name>
<keyword evidence="3" id="KW-1185">Reference proteome</keyword>